<protein>
    <submittedName>
        <fullName evidence="3">Calcium activated cation channel</fullName>
    </submittedName>
</protein>
<feature type="domain" description="Calcium channel YVC1-like C-terminal transmembrane" evidence="2">
    <location>
        <begin position="10"/>
        <end position="195"/>
    </location>
</feature>
<dbReference type="PANTHER" id="PTHR35859">
    <property type="entry name" value="NONSELECTIVE CATION CHANNEL PROTEIN"/>
    <property type="match status" value="1"/>
</dbReference>
<keyword evidence="1" id="KW-1133">Transmembrane helix</keyword>
<dbReference type="Pfam" id="PF23317">
    <property type="entry name" value="YVC1_C"/>
    <property type="match status" value="1"/>
</dbReference>
<dbReference type="InterPro" id="IPR056336">
    <property type="entry name" value="YVC1_C"/>
</dbReference>
<dbReference type="AlphaFoldDB" id="A0A286UNJ2"/>
<feature type="transmembrane region" description="Helical" evidence="1">
    <location>
        <begin position="177"/>
        <end position="196"/>
    </location>
</feature>
<dbReference type="OrthoDB" id="301415at2759"/>
<accession>A0A286UNJ2</accession>
<dbReference type="EMBL" id="NBII01000003">
    <property type="protein sequence ID" value="PAV21158.1"/>
    <property type="molecule type" value="Genomic_DNA"/>
</dbReference>
<feature type="transmembrane region" description="Helical" evidence="1">
    <location>
        <begin position="37"/>
        <end position="56"/>
    </location>
</feature>
<sequence length="310" mass="34023">MCLLSSGLVKLITVVDGYKWVGTMQICVARMLQESGIFFALLSILGIGFAQGLYALDAADGVTDHGYLVINALVQALLQSPDFQQPVTDGSSLIIFYMWNVATTVILLNVLISLFSSAYEDVVDDAEAQYLAFFAGKTVGMIRAPDSYVYPAPFNLIEIALVAPFEPFMSPKRYAALNRRVMLTLFFVPLLFIAFWETNLDTSTNKFMKSWFGASDEGEEDDPAVQDPEVTVAFTHPENLIDSGAGEGTNGESVGELKISRVPFSELVKELPDVSVSAEGNIIKEIHALKEQIEVLTKALEVIVREKSKD</sequence>
<dbReference type="Proteomes" id="UP000217199">
    <property type="component" value="Unassembled WGS sequence"/>
</dbReference>
<evidence type="ECO:0000256" key="1">
    <source>
        <dbReference type="SAM" id="Phobius"/>
    </source>
</evidence>
<evidence type="ECO:0000313" key="3">
    <source>
        <dbReference type="EMBL" id="PAV21158.1"/>
    </source>
</evidence>
<keyword evidence="1" id="KW-0812">Transmembrane</keyword>
<comment type="caution">
    <text evidence="3">The sequence shown here is derived from an EMBL/GenBank/DDBJ whole genome shotgun (WGS) entry which is preliminary data.</text>
</comment>
<name>A0A286UNJ2_9AGAM</name>
<gene>
    <name evidence="3" type="ORF">PNOK_0378500</name>
</gene>
<proteinExistence type="predicted"/>
<dbReference type="PANTHER" id="PTHR35859:SF4">
    <property type="entry name" value="MEMBRANE CHANNEL PROTEIN, PUTATIVE (AFU_ORTHOLOGUE AFUA_6G11300)-RELATED"/>
    <property type="match status" value="1"/>
</dbReference>
<reference evidence="3 4" key="1">
    <citation type="journal article" date="2017" name="Mol. Ecol.">
        <title>Comparative and population genomic landscape of Phellinus noxius: A hypervariable fungus causing root rot in trees.</title>
        <authorList>
            <person name="Chung C.L."/>
            <person name="Lee T.J."/>
            <person name="Akiba M."/>
            <person name="Lee H.H."/>
            <person name="Kuo T.H."/>
            <person name="Liu D."/>
            <person name="Ke H.M."/>
            <person name="Yokoi T."/>
            <person name="Roa M.B."/>
            <person name="Lu M.J."/>
            <person name="Chang Y.Y."/>
            <person name="Ann P.J."/>
            <person name="Tsai J.N."/>
            <person name="Chen C.Y."/>
            <person name="Tzean S.S."/>
            <person name="Ota Y."/>
            <person name="Hattori T."/>
            <person name="Sahashi N."/>
            <person name="Liou R.F."/>
            <person name="Kikuchi T."/>
            <person name="Tsai I.J."/>
        </authorList>
    </citation>
    <scope>NUCLEOTIDE SEQUENCE [LARGE SCALE GENOMIC DNA]</scope>
    <source>
        <strain evidence="3 4">FFPRI411160</strain>
    </source>
</reference>
<keyword evidence="1" id="KW-0472">Membrane</keyword>
<dbReference type="STRING" id="2282107.A0A286UNJ2"/>
<evidence type="ECO:0000313" key="4">
    <source>
        <dbReference type="Proteomes" id="UP000217199"/>
    </source>
</evidence>
<evidence type="ECO:0000259" key="2">
    <source>
        <dbReference type="Pfam" id="PF23317"/>
    </source>
</evidence>
<organism evidence="3 4">
    <name type="scientific">Pyrrhoderma noxium</name>
    <dbReference type="NCBI Taxonomy" id="2282107"/>
    <lineage>
        <taxon>Eukaryota</taxon>
        <taxon>Fungi</taxon>
        <taxon>Dikarya</taxon>
        <taxon>Basidiomycota</taxon>
        <taxon>Agaricomycotina</taxon>
        <taxon>Agaricomycetes</taxon>
        <taxon>Hymenochaetales</taxon>
        <taxon>Hymenochaetaceae</taxon>
        <taxon>Pyrrhoderma</taxon>
    </lineage>
</organism>
<dbReference type="InterPro" id="IPR052971">
    <property type="entry name" value="TRP_calcium_channel"/>
</dbReference>
<keyword evidence="4" id="KW-1185">Reference proteome</keyword>
<feature type="transmembrane region" description="Helical" evidence="1">
    <location>
        <begin position="94"/>
        <end position="115"/>
    </location>
</feature>
<dbReference type="InParanoid" id="A0A286UNJ2"/>